<dbReference type="AlphaFoldDB" id="A0A2U1K186"/>
<sequence length="95" mass="11342">MLTDQEQTKIESIFIQIEPKILRSIQLYKESEIFRQGIIVGLPSNKRGFYDTLYINIEKITPWQLKTFDRRVKKDIPGMAFIEQYDTITRLGFRK</sequence>
<dbReference type="Proteomes" id="UP000245618">
    <property type="component" value="Unassembled WGS sequence"/>
</dbReference>
<keyword evidence="2" id="KW-1185">Reference proteome</keyword>
<proteinExistence type="predicted"/>
<evidence type="ECO:0000313" key="1">
    <source>
        <dbReference type="EMBL" id="PWA10954.1"/>
    </source>
</evidence>
<dbReference type="RefSeq" id="WP_116760733.1">
    <property type="nucleotide sequence ID" value="NZ_QCZH01000002.1"/>
</dbReference>
<organism evidence="1 2">
    <name type="scientific">Flavobacterium laiguense</name>
    <dbReference type="NCBI Taxonomy" id="2169409"/>
    <lineage>
        <taxon>Bacteria</taxon>
        <taxon>Pseudomonadati</taxon>
        <taxon>Bacteroidota</taxon>
        <taxon>Flavobacteriia</taxon>
        <taxon>Flavobacteriales</taxon>
        <taxon>Flavobacteriaceae</taxon>
        <taxon>Flavobacterium</taxon>
    </lineage>
</organism>
<name>A0A2U1K186_9FLAO</name>
<comment type="caution">
    <text evidence="1">The sequence shown here is derived from an EMBL/GenBank/DDBJ whole genome shotgun (WGS) entry which is preliminary data.</text>
</comment>
<reference evidence="1 2" key="1">
    <citation type="submission" date="2018-04" db="EMBL/GenBank/DDBJ databases">
        <title>Flavobacterium sp. nov., isolated from glacier ice.</title>
        <authorList>
            <person name="Liu Q."/>
            <person name="Xin Y.-H."/>
        </authorList>
    </citation>
    <scope>NUCLEOTIDE SEQUENCE [LARGE SCALE GENOMIC DNA]</scope>
    <source>
        <strain evidence="1 2">LB2P30</strain>
    </source>
</reference>
<protein>
    <submittedName>
        <fullName evidence="1">Uncharacterized protein</fullName>
    </submittedName>
</protein>
<gene>
    <name evidence="1" type="ORF">DB891_03745</name>
</gene>
<accession>A0A2U1K186</accession>
<evidence type="ECO:0000313" key="2">
    <source>
        <dbReference type="Proteomes" id="UP000245618"/>
    </source>
</evidence>
<dbReference type="EMBL" id="QCZH01000002">
    <property type="protein sequence ID" value="PWA10954.1"/>
    <property type="molecule type" value="Genomic_DNA"/>
</dbReference>
<dbReference type="OrthoDB" id="1379066at2"/>